<feature type="domain" description="ABC transporter" evidence="6">
    <location>
        <begin position="16"/>
        <end position="257"/>
    </location>
</feature>
<comment type="caution">
    <text evidence="7">The sequence shown here is derived from an EMBL/GenBank/DDBJ whole genome shotgun (WGS) entry which is preliminary data.</text>
</comment>
<dbReference type="InterPro" id="IPR052156">
    <property type="entry name" value="BCAA_Transport_ATP-bd_LivF"/>
</dbReference>
<dbReference type="Proteomes" id="UP000281647">
    <property type="component" value="Unassembled WGS sequence"/>
</dbReference>
<dbReference type="EMBL" id="RKST01000001">
    <property type="protein sequence ID" value="RUM99493.1"/>
    <property type="molecule type" value="Genomic_DNA"/>
</dbReference>
<dbReference type="InterPro" id="IPR003439">
    <property type="entry name" value="ABC_transporter-like_ATP-bd"/>
</dbReference>
<accession>A0A432VBL8</accession>
<keyword evidence="3" id="KW-0547">Nucleotide-binding</keyword>
<dbReference type="SUPFAM" id="SSF52540">
    <property type="entry name" value="P-loop containing nucleoside triphosphate hydrolases"/>
    <property type="match status" value="1"/>
</dbReference>
<dbReference type="InterPro" id="IPR017871">
    <property type="entry name" value="ABC_transporter-like_CS"/>
</dbReference>
<evidence type="ECO:0000256" key="3">
    <source>
        <dbReference type="ARBA" id="ARBA00022741"/>
    </source>
</evidence>
<comment type="similarity">
    <text evidence="1">Belongs to the ABC transporter superfamily.</text>
</comment>
<dbReference type="AlphaFoldDB" id="A0A432VBL8"/>
<dbReference type="PROSITE" id="PS50893">
    <property type="entry name" value="ABC_TRANSPORTER_2"/>
    <property type="match status" value="1"/>
</dbReference>
<dbReference type="GO" id="GO:0005524">
    <property type="term" value="F:ATP binding"/>
    <property type="evidence" value="ECO:0007669"/>
    <property type="project" value="UniProtKB-KW"/>
</dbReference>
<evidence type="ECO:0000256" key="1">
    <source>
        <dbReference type="ARBA" id="ARBA00005417"/>
    </source>
</evidence>
<evidence type="ECO:0000256" key="2">
    <source>
        <dbReference type="ARBA" id="ARBA00022448"/>
    </source>
</evidence>
<keyword evidence="5" id="KW-0029">Amino-acid transport</keyword>
<sequence>METAVSDRSKNSHPLLSIDGIEVVYDPSILGVADVSLHVDRGEIIAFIGANGAGKSTTLKAISGIAGTERARITKGDILLDQVSIAGMAPHRLTKSKKVVHVLEGRHVFSHLTVEENLRSGAFLRKPSRRQMEADIEEIYSWLPRLKDKRKIAAGLCSGGEQQMLAIGRALLTKPELVLLDEPSMGLAPIIVDEVFEIISRLNRELGMSFLVAEQDMRVSLAHAHRAYVVANGHVVLQGSAEDLAARDDLHDIYLGIAEAA</sequence>
<name>A0A432VBL8_9HYPH</name>
<keyword evidence="4 7" id="KW-0067">ATP-binding</keyword>
<dbReference type="Gene3D" id="3.40.50.300">
    <property type="entry name" value="P-loop containing nucleotide triphosphate hydrolases"/>
    <property type="match status" value="1"/>
</dbReference>
<evidence type="ECO:0000313" key="7">
    <source>
        <dbReference type="EMBL" id="RUM99493.1"/>
    </source>
</evidence>
<dbReference type="PROSITE" id="PS00211">
    <property type="entry name" value="ABC_TRANSPORTER_1"/>
    <property type="match status" value="1"/>
</dbReference>
<reference evidence="7 8" key="1">
    <citation type="submission" date="2018-11" db="EMBL/GenBank/DDBJ databases">
        <title>Pseudaminobacter arsenicus sp. nov., an arsenic-resistant bacterium isolated from arsenic-rich aquifers.</title>
        <authorList>
            <person name="Mu Y."/>
        </authorList>
    </citation>
    <scope>NUCLEOTIDE SEQUENCE [LARGE SCALE GENOMIC DNA]</scope>
    <source>
        <strain evidence="7 8">CB3</strain>
    </source>
</reference>
<keyword evidence="8" id="KW-1185">Reference proteome</keyword>
<proteinExistence type="inferred from homology"/>
<dbReference type="GO" id="GO:0015807">
    <property type="term" value="P:L-amino acid transport"/>
    <property type="evidence" value="ECO:0007669"/>
    <property type="project" value="TreeGrafter"/>
</dbReference>
<dbReference type="InterPro" id="IPR027417">
    <property type="entry name" value="P-loop_NTPase"/>
</dbReference>
<dbReference type="Pfam" id="PF00005">
    <property type="entry name" value="ABC_tran"/>
    <property type="match status" value="1"/>
</dbReference>
<dbReference type="SMART" id="SM00382">
    <property type="entry name" value="AAA"/>
    <property type="match status" value="1"/>
</dbReference>
<evidence type="ECO:0000256" key="4">
    <source>
        <dbReference type="ARBA" id="ARBA00022840"/>
    </source>
</evidence>
<dbReference type="GO" id="GO:0015658">
    <property type="term" value="F:branched-chain amino acid transmembrane transporter activity"/>
    <property type="evidence" value="ECO:0007669"/>
    <property type="project" value="TreeGrafter"/>
</dbReference>
<dbReference type="PANTHER" id="PTHR43820:SF8">
    <property type="entry name" value="ABC TRANSPORTER SUBSTRATE-BINDING PROTEIN"/>
    <property type="match status" value="1"/>
</dbReference>
<protein>
    <submittedName>
        <fullName evidence="7">ABC transporter ATP-binding protein</fullName>
    </submittedName>
</protein>
<evidence type="ECO:0000256" key="5">
    <source>
        <dbReference type="ARBA" id="ARBA00022970"/>
    </source>
</evidence>
<dbReference type="PANTHER" id="PTHR43820">
    <property type="entry name" value="HIGH-AFFINITY BRANCHED-CHAIN AMINO ACID TRANSPORT ATP-BINDING PROTEIN LIVF"/>
    <property type="match status" value="1"/>
</dbReference>
<organism evidence="7 8">
    <name type="scientific">Borborobacter arsenicus</name>
    <dbReference type="NCBI Taxonomy" id="1851146"/>
    <lineage>
        <taxon>Bacteria</taxon>
        <taxon>Pseudomonadati</taxon>
        <taxon>Pseudomonadota</taxon>
        <taxon>Alphaproteobacteria</taxon>
        <taxon>Hyphomicrobiales</taxon>
        <taxon>Phyllobacteriaceae</taxon>
        <taxon>Borborobacter</taxon>
    </lineage>
</organism>
<dbReference type="InterPro" id="IPR003593">
    <property type="entry name" value="AAA+_ATPase"/>
</dbReference>
<evidence type="ECO:0000259" key="6">
    <source>
        <dbReference type="PROSITE" id="PS50893"/>
    </source>
</evidence>
<dbReference type="GO" id="GO:0016887">
    <property type="term" value="F:ATP hydrolysis activity"/>
    <property type="evidence" value="ECO:0007669"/>
    <property type="project" value="InterPro"/>
</dbReference>
<gene>
    <name evidence="7" type="ORF">EET67_00860</name>
</gene>
<evidence type="ECO:0000313" key="8">
    <source>
        <dbReference type="Proteomes" id="UP000281647"/>
    </source>
</evidence>
<keyword evidence="2" id="KW-0813">Transport</keyword>
<dbReference type="OrthoDB" id="9806149at2"/>
<dbReference type="CDD" id="cd03224">
    <property type="entry name" value="ABC_TM1139_LivF_branched"/>
    <property type="match status" value="1"/>
</dbReference>